<keyword evidence="2" id="KW-0129">CBS domain</keyword>
<dbReference type="EMBL" id="QYBB01000004">
    <property type="protein sequence ID" value="RYC33063.1"/>
    <property type="molecule type" value="Genomic_DNA"/>
</dbReference>
<keyword evidence="5" id="KW-1185">Reference proteome</keyword>
<dbReference type="AlphaFoldDB" id="A0A4Q2U8K0"/>
<reference evidence="4 5" key="2">
    <citation type="submission" date="2019-02" db="EMBL/GenBank/DDBJ databases">
        <title>'Lichenibacterium ramalinii' gen. nov. sp. nov., 'Lichenibacterium minor' gen. nov. sp. nov.</title>
        <authorList>
            <person name="Pankratov T."/>
        </authorList>
    </citation>
    <scope>NUCLEOTIDE SEQUENCE [LARGE SCALE GENOMIC DNA]</scope>
    <source>
        <strain evidence="4 5">RmlP026</strain>
    </source>
</reference>
<dbReference type="PROSITE" id="PS51371">
    <property type="entry name" value="CBS"/>
    <property type="match status" value="2"/>
</dbReference>
<comment type="caution">
    <text evidence="4">The sequence shown here is derived from an EMBL/GenBank/DDBJ whole genome shotgun (WGS) entry which is preliminary data.</text>
</comment>
<organism evidence="4 5">
    <name type="scientific">Lichenibacterium minor</name>
    <dbReference type="NCBI Taxonomy" id="2316528"/>
    <lineage>
        <taxon>Bacteria</taxon>
        <taxon>Pseudomonadati</taxon>
        <taxon>Pseudomonadota</taxon>
        <taxon>Alphaproteobacteria</taxon>
        <taxon>Hyphomicrobiales</taxon>
        <taxon>Lichenihabitantaceae</taxon>
        <taxon>Lichenibacterium</taxon>
    </lineage>
</organism>
<dbReference type="InterPro" id="IPR000644">
    <property type="entry name" value="CBS_dom"/>
</dbReference>
<dbReference type="InterPro" id="IPR046342">
    <property type="entry name" value="CBS_dom_sf"/>
</dbReference>
<reference evidence="4 5" key="1">
    <citation type="submission" date="2018-12" db="EMBL/GenBank/DDBJ databases">
        <authorList>
            <person name="Grouzdev D.S."/>
            <person name="Krutkina M.S."/>
        </authorList>
    </citation>
    <scope>NUCLEOTIDE SEQUENCE [LARGE SCALE GENOMIC DNA]</scope>
    <source>
        <strain evidence="4 5">RmlP026</strain>
    </source>
</reference>
<gene>
    <name evidence="4" type="ORF">D3273_06110</name>
</gene>
<evidence type="ECO:0000256" key="2">
    <source>
        <dbReference type="PROSITE-ProRule" id="PRU00703"/>
    </source>
</evidence>
<protein>
    <submittedName>
        <fullName evidence="4">CBS domain-containing protein</fullName>
    </submittedName>
</protein>
<evidence type="ECO:0000313" key="5">
    <source>
        <dbReference type="Proteomes" id="UP000290759"/>
    </source>
</evidence>
<dbReference type="InterPro" id="IPR051462">
    <property type="entry name" value="CBS_domain-containing"/>
</dbReference>
<dbReference type="Gene3D" id="3.10.580.10">
    <property type="entry name" value="CBS-domain"/>
    <property type="match status" value="1"/>
</dbReference>
<keyword evidence="1" id="KW-0677">Repeat</keyword>
<evidence type="ECO:0000259" key="3">
    <source>
        <dbReference type="PROSITE" id="PS51371"/>
    </source>
</evidence>
<proteinExistence type="predicted"/>
<sequence>MTRDVEFVDAATTVAEAAMAMGDLGVGALPVGTADDLQGILTDRDILFRVVAKGLSNKTVTVGEVMTTTIFSCRQEDSITTALNLMGARNLRRLPVLDLNGRTIGLVTLSDLSRRMLLDSGVVQRAVAEMSGAPG</sequence>
<evidence type="ECO:0000256" key="1">
    <source>
        <dbReference type="ARBA" id="ARBA00022737"/>
    </source>
</evidence>
<accession>A0A4Q2U8K0</accession>
<dbReference type="PANTHER" id="PTHR48108:SF34">
    <property type="entry name" value="CBS DOMAIN-CONTAINING PROTEIN YHCV"/>
    <property type="match status" value="1"/>
</dbReference>
<dbReference type="OrthoDB" id="9783590at2"/>
<evidence type="ECO:0000313" key="4">
    <source>
        <dbReference type="EMBL" id="RYC33063.1"/>
    </source>
</evidence>
<dbReference type="PANTHER" id="PTHR48108">
    <property type="entry name" value="CBS DOMAIN-CONTAINING PROTEIN CBSX2, CHLOROPLASTIC"/>
    <property type="match status" value="1"/>
</dbReference>
<dbReference type="Proteomes" id="UP000290759">
    <property type="component" value="Unassembled WGS sequence"/>
</dbReference>
<name>A0A4Q2U8K0_9HYPH</name>
<feature type="domain" description="CBS" evidence="3">
    <location>
        <begin position="1"/>
        <end position="59"/>
    </location>
</feature>
<feature type="domain" description="CBS" evidence="3">
    <location>
        <begin position="66"/>
        <end position="123"/>
    </location>
</feature>
<dbReference type="Pfam" id="PF00571">
    <property type="entry name" value="CBS"/>
    <property type="match status" value="2"/>
</dbReference>
<dbReference type="SUPFAM" id="SSF54631">
    <property type="entry name" value="CBS-domain pair"/>
    <property type="match status" value="1"/>
</dbReference>
<dbReference type="SMART" id="SM00116">
    <property type="entry name" value="CBS"/>
    <property type="match status" value="2"/>
</dbReference>